<dbReference type="OrthoDB" id="1016457at2"/>
<dbReference type="GO" id="GO:0008768">
    <property type="term" value="F:UDP-sugar diphosphatase activity"/>
    <property type="evidence" value="ECO:0007669"/>
    <property type="project" value="TreeGrafter"/>
</dbReference>
<comment type="caution">
    <text evidence="5">The sequence shown here is derived from an EMBL/GenBank/DDBJ whole genome shotgun (WGS) entry which is preliminary data.</text>
</comment>
<name>A0A543B272_9ACTN</name>
<reference evidence="5 6" key="1">
    <citation type="submission" date="2019-06" db="EMBL/GenBank/DDBJ databases">
        <title>Sequencing the genomes of 1000 actinobacteria strains.</title>
        <authorList>
            <person name="Klenk H.-P."/>
        </authorList>
    </citation>
    <scope>NUCLEOTIDE SEQUENCE [LARGE SCALE GENOMIC DNA]</scope>
    <source>
        <strain evidence="5 6">DSM 45928</strain>
    </source>
</reference>
<comment type="similarity">
    <text evidence="2">Belongs to the 5'-nucleotidase family.</text>
</comment>
<dbReference type="GO" id="GO:0000166">
    <property type="term" value="F:nucleotide binding"/>
    <property type="evidence" value="ECO:0007669"/>
    <property type="project" value="UniProtKB-KW"/>
</dbReference>
<dbReference type="RefSeq" id="WP_142043842.1">
    <property type="nucleotide sequence ID" value="NZ_JBHTGS010000002.1"/>
</dbReference>
<accession>A0A543B272</accession>
<feature type="domain" description="Calcineurin-like phosphoesterase" evidence="3">
    <location>
        <begin position="41"/>
        <end position="300"/>
    </location>
</feature>
<dbReference type="InterPro" id="IPR004843">
    <property type="entry name" value="Calcineurin-like_PHP"/>
</dbReference>
<feature type="chain" id="PRO_5022254400" evidence="2">
    <location>
        <begin position="32"/>
        <end position="588"/>
    </location>
</feature>
<dbReference type="SUPFAM" id="SSF56300">
    <property type="entry name" value="Metallo-dependent phosphatases"/>
    <property type="match status" value="1"/>
</dbReference>
<dbReference type="PANTHER" id="PTHR11575:SF24">
    <property type="entry name" value="5'-NUCLEOTIDASE"/>
    <property type="match status" value="1"/>
</dbReference>
<dbReference type="InParanoid" id="A0A543B272"/>
<keyword evidence="2" id="KW-0378">Hydrolase</keyword>
<gene>
    <name evidence="5" type="ORF">FB566_4518</name>
</gene>
<evidence type="ECO:0000259" key="4">
    <source>
        <dbReference type="Pfam" id="PF02872"/>
    </source>
</evidence>
<dbReference type="Pfam" id="PF02872">
    <property type="entry name" value="5_nucleotid_C"/>
    <property type="match status" value="1"/>
</dbReference>
<feature type="signal peptide" evidence="2">
    <location>
        <begin position="1"/>
        <end position="31"/>
    </location>
</feature>
<dbReference type="FunFam" id="3.60.21.10:FF:000070">
    <property type="entry name" value="5`-nucleotidase family protein"/>
    <property type="match status" value="1"/>
</dbReference>
<keyword evidence="6" id="KW-1185">Reference proteome</keyword>
<dbReference type="PANTHER" id="PTHR11575">
    <property type="entry name" value="5'-NUCLEOTIDASE-RELATED"/>
    <property type="match status" value="1"/>
</dbReference>
<sequence length="588" mass="61957">MSRRTKRLIASGAAAAVAIGVAVATVPSAFAENQSTVDIQLLAINDFHGNLEPPEGSSGSITYIDDDGNEVQVPAGGAEYLATHLAEAREGQSRSVTVAAGDLIGGSPFLSAAFHDEPTIESLDKMGLDVSSVGNHEFDEGIEELHRIRTGGCHEADGCVDPDNPFEGAEFPFLGANVVNKNTGLPELPPVWVKNMDGAKVGFIGMTLEGTGNIVSKAGIRDLEFKDEVETANFYAKLLQAVGVKSIVVLLHEGGMPASGAVNYDCDSPGPGDGISGPIVDIAENLDAEIDLLVTGHTHQAYTCTIDDPAGQPRMVTSGASFGRLFTEINLGYDTTSGDIVRTSVTAENRIVTRDVTPDPDQTELIDLYNELVEPIANQTVGYISEDIPMGATRDIESPMGDLIADMQLWATASEEAGGAQIAFMNPGGVRADLTYPQSGSEGDGVVTYGEAFTVQPFNNYLVTVDLTGAQIITALQQQFSGANAEKNLMLQPSEGFTYTVDSSAQGADKVLVDTVALHGEPLDPDATYRVTINSFLSEGGDGFDVLAEGENILFGPLDIDALKDWFTENTSADNPAAAPAADRISYQ</sequence>
<organism evidence="5 6">
    <name type="scientific">Stackebrandtia endophytica</name>
    <dbReference type="NCBI Taxonomy" id="1496996"/>
    <lineage>
        <taxon>Bacteria</taxon>
        <taxon>Bacillati</taxon>
        <taxon>Actinomycetota</taxon>
        <taxon>Actinomycetes</taxon>
        <taxon>Glycomycetales</taxon>
        <taxon>Glycomycetaceae</taxon>
        <taxon>Stackebrandtia</taxon>
    </lineage>
</organism>
<dbReference type="Pfam" id="PF00149">
    <property type="entry name" value="Metallophos"/>
    <property type="match status" value="1"/>
</dbReference>
<dbReference type="Gene3D" id="3.90.780.10">
    <property type="entry name" value="5'-Nucleotidase, C-terminal domain"/>
    <property type="match status" value="1"/>
</dbReference>
<evidence type="ECO:0000259" key="3">
    <source>
        <dbReference type="Pfam" id="PF00149"/>
    </source>
</evidence>
<dbReference type="PROSITE" id="PS00785">
    <property type="entry name" value="5_NUCLEOTIDASE_1"/>
    <property type="match status" value="1"/>
</dbReference>
<proteinExistence type="inferred from homology"/>
<protein>
    <submittedName>
        <fullName evidence="5">5'-nucleotidase</fullName>
    </submittedName>
</protein>
<dbReference type="AlphaFoldDB" id="A0A543B272"/>
<dbReference type="InterPro" id="IPR006146">
    <property type="entry name" value="5'-Nucleotdase_CS"/>
</dbReference>
<dbReference type="InterPro" id="IPR029052">
    <property type="entry name" value="Metallo-depent_PP-like"/>
</dbReference>
<dbReference type="GO" id="GO:0030288">
    <property type="term" value="C:outer membrane-bounded periplasmic space"/>
    <property type="evidence" value="ECO:0007669"/>
    <property type="project" value="TreeGrafter"/>
</dbReference>
<dbReference type="GO" id="GO:0046872">
    <property type="term" value="F:metal ion binding"/>
    <property type="evidence" value="ECO:0007669"/>
    <property type="project" value="InterPro"/>
</dbReference>
<dbReference type="PRINTS" id="PR01607">
    <property type="entry name" value="APYRASEFAMLY"/>
</dbReference>
<feature type="domain" description="5'-Nucleotidase C-terminal" evidence="4">
    <location>
        <begin position="389"/>
        <end position="549"/>
    </location>
</feature>
<dbReference type="GO" id="GO:0008253">
    <property type="term" value="F:5'-nucleotidase activity"/>
    <property type="evidence" value="ECO:0007669"/>
    <property type="project" value="TreeGrafter"/>
</dbReference>
<dbReference type="GO" id="GO:0009166">
    <property type="term" value="P:nucleotide catabolic process"/>
    <property type="evidence" value="ECO:0007669"/>
    <property type="project" value="InterPro"/>
</dbReference>
<evidence type="ECO:0000256" key="1">
    <source>
        <dbReference type="ARBA" id="ARBA00022729"/>
    </source>
</evidence>
<dbReference type="Proteomes" id="UP000317043">
    <property type="component" value="Unassembled WGS sequence"/>
</dbReference>
<evidence type="ECO:0000313" key="6">
    <source>
        <dbReference type="Proteomes" id="UP000317043"/>
    </source>
</evidence>
<keyword evidence="2" id="KW-0547">Nucleotide-binding</keyword>
<dbReference type="InterPro" id="IPR006179">
    <property type="entry name" value="5_nucleotidase/apyrase"/>
</dbReference>
<dbReference type="SUPFAM" id="SSF55816">
    <property type="entry name" value="5'-nucleotidase (syn. UDP-sugar hydrolase), C-terminal domain"/>
    <property type="match status" value="1"/>
</dbReference>
<dbReference type="InterPro" id="IPR008334">
    <property type="entry name" value="5'-Nucleotdase_C"/>
</dbReference>
<dbReference type="EMBL" id="VFOW01000001">
    <property type="protein sequence ID" value="TQL78921.1"/>
    <property type="molecule type" value="Genomic_DNA"/>
</dbReference>
<keyword evidence="1 2" id="KW-0732">Signal</keyword>
<evidence type="ECO:0000313" key="5">
    <source>
        <dbReference type="EMBL" id="TQL78921.1"/>
    </source>
</evidence>
<dbReference type="Gene3D" id="3.60.21.10">
    <property type="match status" value="1"/>
</dbReference>
<evidence type="ECO:0000256" key="2">
    <source>
        <dbReference type="RuleBase" id="RU362119"/>
    </source>
</evidence>
<dbReference type="InterPro" id="IPR036907">
    <property type="entry name" value="5'-Nucleotdase_C_sf"/>
</dbReference>